<dbReference type="AlphaFoldDB" id="A0A918GS12"/>
<keyword evidence="5" id="KW-1015">Disulfide bond</keyword>
<name>A0A918GS12_9PSEU</name>
<proteinExistence type="inferred from homology"/>
<comment type="similarity">
    <text evidence="1">Belongs to the peptidase S1 family.</text>
</comment>
<keyword evidence="3" id="KW-0378">Hydrolase</keyword>
<sequence>MRSRRLTALTLAAGVLTTALVGTPAMAAPDPRPEAARAVDTAAAQLARDHGVSTAEAARRIERQDAQLAMADEMKARLGQRFGGAWIDHDRGGRLTVAVAGPEKATAGALTRTVTDAAASKGLTDTHTVFVKRTEADLDRISARLAERIAGANSGAEHGLQSAIDVTRNLVRLDLPKDKALTKAQQEVVNWARNTYGDAIEVAHYANPSVPRYCGGQYSCDPPLRSGLATYMGGGRCTTAFMTYAGSYYYMLTAGHCAEMGSYFSVPTYTYGTQTVGVTAGYDFGYYGDSAVVRVSDASWWQPRGWVYPQTAIRSYGYDYVGQYVCKQGSTTGYTCGQVTETNATVYYPGRTLTGMTWSTACVAAGDSGSGVYYGSRAYGILSGGPNSGCGMIHEPITRALSRWGVTLLAG</sequence>
<gene>
    <name evidence="7" type="ORF">GCM10010171_56310</name>
</gene>
<organism evidence="7 8">
    <name type="scientific">Actinokineospora fastidiosa</name>
    <dbReference type="NCBI Taxonomy" id="1816"/>
    <lineage>
        <taxon>Bacteria</taxon>
        <taxon>Bacillati</taxon>
        <taxon>Actinomycetota</taxon>
        <taxon>Actinomycetes</taxon>
        <taxon>Pseudonocardiales</taxon>
        <taxon>Pseudonocardiaceae</taxon>
        <taxon>Actinokineospora</taxon>
    </lineage>
</organism>
<evidence type="ECO:0000256" key="5">
    <source>
        <dbReference type="ARBA" id="ARBA00023157"/>
    </source>
</evidence>
<dbReference type="PRINTS" id="PR00861">
    <property type="entry name" value="ALYTICPTASE"/>
</dbReference>
<comment type="caution">
    <text evidence="7">The sequence shown here is derived from an EMBL/GenBank/DDBJ whole genome shotgun (WGS) entry which is preliminary data.</text>
</comment>
<protein>
    <submittedName>
        <fullName evidence="7">Protease</fullName>
    </submittedName>
</protein>
<evidence type="ECO:0000256" key="4">
    <source>
        <dbReference type="ARBA" id="ARBA00022825"/>
    </source>
</evidence>
<dbReference type="InterPro" id="IPR035070">
    <property type="entry name" value="Streptogrisin_prodomain"/>
</dbReference>
<dbReference type="InterPro" id="IPR001316">
    <property type="entry name" value="Pept_S1A_streptogrisin"/>
</dbReference>
<dbReference type="GO" id="GO:0006508">
    <property type="term" value="P:proteolysis"/>
    <property type="evidence" value="ECO:0007669"/>
    <property type="project" value="UniProtKB-KW"/>
</dbReference>
<evidence type="ECO:0000313" key="7">
    <source>
        <dbReference type="EMBL" id="GGS53938.1"/>
    </source>
</evidence>
<keyword evidence="6" id="KW-0732">Signal</keyword>
<feature type="chain" id="PRO_5037816853" evidence="6">
    <location>
        <begin position="28"/>
        <end position="411"/>
    </location>
</feature>
<dbReference type="Gene3D" id="3.30.300.50">
    <property type="match status" value="1"/>
</dbReference>
<accession>A0A918GS12</accession>
<evidence type="ECO:0000256" key="6">
    <source>
        <dbReference type="SAM" id="SignalP"/>
    </source>
</evidence>
<dbReference type="InterPro" id="IPR043504">
    <property type="entry name" value="Peptidase_S1_PA_chymotrypsin"/>
</dbReference>
<dbReference type="Gene3D" id="2.40.10.10">
    <property type="entry name" value="Trypsin-like serine proteases"/>
    <property type="match status" value="2"/>
</dbReference>
<evidence type="ECO:0000256" key="2">
    <source>
        <dbReference type="ARBA" id="ARBA00022670"/>
    </source>
</evidence>
<dbReference type="SUPFAM" id="SSF50494">
    <property type="entry name" value="Trypsin-like serine proteases"/>
    <property type="match status" value="1"/>
</dbReference>
<dbReference type="InterPro" id="IPR009003">
    <property type="entry name" value="Peptidase_S1_PA"/>
</dbReference>
<evidence type="ECO:0000256" key="1">
    <source>
        <dbReference type="ARBA" id="ARBA00007664"/>
    </source>
</evidence>
<evidence type="ECO:0000256" key="3">
    <source>
        <dbReference type="ARBA" id="ARBA00022801"/>
    </source>
</evidence>
<reference evidence="7" key="2">
    <citation type="submission" date="2020-09" db="EMBL/GenBank/DDBJ databases">
        <authorList>
            <person name="Sun Q."/>
            <person name="Ohkuma M."/>
        </authorList>
    </citation>
    <scope>NUCLEOTIDE SEQUENCE</scope>
    <source>
        <strain evidence="7">JCM 3276</strain>
    </source>
</reference>
<evidence type="ECO:0000313" key="8">
    <source>
        <dbReference type="Proteomes" id="UP000660680"/>
    </source>
</evidence>
<feature type="signal peptide" evidence="6">
    <location>
        <begin position="1"/>
        <end position="27"/>
    </location>
</feature>
<dbReference type="CDD" id="cd21112">
    <property type="entry name" value="alphaLP-like"/>
    <property type="match status" value="1"/>
</dbReference>
<keyword evidence="4" id="KW-0720">Serine protease</keyword>
<keyword evidence="8" id="KW-1185">Reference proteome</keyword>
<keyword evidence="2 7" id="KW-0645">Protease</keyword>
<dbReference type="GO" id="GO:0004252">
    <property type="term" value="F:serine-type endopeptidase activity"/>
    <property type="evidence" value="ECO:0007669"/>
    <property type="project" value="InterPro"/>
</dbReference>
<dbReference type="EMBL" id="BMRB01000007">
    <property type="protein sequence ID" value="GGS53938.1"/>
    <property type="molecule type" value="Genomic_DNA"/>
</dbReference>
<dbReference type="Proteomes" id="UP000660680">
    <property type="component" value="Unassembled WGS sequence"/>
</dbReference>
<reference evidence="7" key="1">
    <citation type="journal article" date="2014" name="Int. J. Syst. Evol. Microbiol.">
        <title>Complete genome sequence of Corynebacterium casei LMG S-19264T (=DSM 44701T), isolated from a smear-ripened cheese.</title>
        <authorList>
            <consortium name="US DOE Joint Genome Institute (JGI-PGF)"/>
            <person name="Walter F."/>
            <person name="Albersmeier A."/>
            <person name="Kalinowski J."/>
            <person name="Ruckert C."/>
        </authorList>
    </citation>
    <scope>NUCLEOTIDE SEQUENCE</scope>
    <source>
        <strain evidence="7">JCM 3276</strain>
    </source>
</reference>